<feature type="region of interest" description="Disordered" evidence="1">
    <location>
        <begin position="169"/>
        <end position="295"/>
    </location>
</feature>
<dbReference type="EMBL" id="JAAIUW010000007">
    <property type="protein sequence ID" value="KAF7823696.1"/>
    <property type="molecule type" value="Genomic_DNA"/>
</dbReference>
<name>A0A834TMH2_9FABA</name>
<feature type="region of interest" description="Disordered" evidence="1">
    <location>
        <begin position="1"/>
        <end position="72"/>
    </location>
</feature>
<feature type="compositionally biased region" description="Polar residues" evidence="1">
    <location>
        <begin position="169"/>
        <end position="221"/>
    </location>
</feature>
<dbReference type="GO" id="GO:0009737">
    <property type="term" value="P:response to abscisic acid"/>
    <property type="evidence" value="ECO:0007669"/>
    <property type="project" value="InterPro"/>
</dbReference>
<dbReference type="InterPro" id="IPR057059">
    <property type="entry name" value="LTI65/LTI78_PGEED"/>
</dbReference>
<dbReference type="OrthoDB" id="670168at2759"/>
<evidence type="ECO:0000259" key="2">
    <source>
        <dbReference type="Pfam" id="PF23399"/>
    </source>
</evidence>
<keyword evidence="4" id="KW-1185">Reference proteome</keyword>
<feature type="domain" description="LTI65/LTI78 PGEED repeat" evidence="2">
    <location>
        <begin position="315"/>
        <end position="344"/>
    </location>
</feature>
<dbReference type="Proteomes" id="UP000634136">
    <property type="component" value="Unassembled WGS sequence"/>
</dbReference>
<feature type="compositionally biased region" description="Low complexity" evidence="1">
    <location>
        <begin position="35"/>
        <end position="47"/>
    </location>
</feature>
<feature type="compositionally biased region" description="Basic and acidic residues" evidence="1">
    <location>
        <begin position="49"/>
        <end position="62"/>
    </location>
</feature>
<dbReference type="PANTHER" id="PTHR33836:SF7">
    <property type="entry name" value="LOW-TEMPERATURE-INDUCED PROTEIN"/>
    <property type="match status" value="1"/>
</dbReference>
<dbReference type="Pfam" id="PF23399">
    <property type="entry name" value="LTI65_PGEED"/>
    <property type="match status" value="1"/>
</dbReference>
<protein>
    <submittedName>
        <fullName evidence="3">Mucin-5AC isoform X2</fullName>
    </submittedName>
</protein>
<feature type="compositionally biased region" description="Polar residues" evidence="1">
    <location>
        <begin position="280"/>
        <end position="290"/>
    </location>
</feature>
<dbReference type="AlphaFoldDB" id="A0A834TMH2"/>
<feature type="compositionally biased region" description="Polar residues" evidence="1">
    <location>
        <begin position="366"/>
        <end position="391"/>
    </location>
</feature>
<organism evidence="3 4">
    <name type="scientific">Senna tora</name>
    <dbReference type="NCBI Taxonomy" id="362788"/>
    <lineage>
        <taxon>Eukaryota</taxon>
        <taxon>Viridiplantae</taxon>
        <taxon>Streptophyta</taxon>
        <taxon>Embryophyta</taxon>
        <taxon>Tracheophyta</taxon>
        <taxon>Spermatophyta</taxon>
        <taxon>Magnoliopsida</taxon>
        <taxon>eudicotyledons</taxon>
        <taxon>Gunneridae</taxon>
        <taxon>Pentapetalae</taxon>
        <taxon>rosids</taxon>
        <taxon>fabids</taxon>
        <taxon>Fabales</taxon>
        <taxon>Fabaceae</taxon>
        <taxon>Caesalpinioideae</taxon>
        <taxon>Cassia clade</taxon>
        <taxon>Senna</taxon>
    </lineage>
</organism>
<proteinExistence type="predicted"/>
<evidence type="ECO:0000313" key="3">
    <source>
        <dbReference type="EMBL" id="KAF7823696.1"/>
    </source>
</evidence>
<comment type="caution">
    <text evidence="3">The sequence shown here is derived from an EMBL/GenBank/DDBJ whole genome shotgun (WGS) entry which is preliminary data.</text>
</comment>
<reference evidence="3" key="1">
    <citation type="submission" date="2020-09" db="EMBL/GenBank/DDBJ databases">
        <title>Genome-Enabled Discovery of Anthraquinone Biosynthesis in Senna tora.</title>
        <authorList>
            <person name="Kang S.-H."/>
            <person name="Pandey R.P."/>
            <person name="Lee C.-M."/>
            <person name="Sim J.-S."/>
            <person name="Jeong J.-T."/>
            <person name="Choi B.-S."/>
            <person name="Jung M."/>
            <person name="Ginzburg D."/>
            <person name="Zhao K."/>
            <person name="Won S.Y."/>
            <person name="Oh T.-J."/>
            <person name="Yu Y."/>
            <person name="Kim N.-H."/>
            <person name="Lee O.R."/>
            <person name="Lee T.-H."/>
            <person name="Bashyal P."/>
            <person name="Kim T.-S."/>
            <person name="Lee W.-H."/>
            <person name="Kawkins C."/>
            <person name="Kim C.-K."/>
            <person name="Kim J.S."/>
            <person name="Ahn B.O."/>
            <person name="Rhee S.Y."/>
            <person name="Sohng J.K."/>
        </authorList>
    </citation>
    <scope>NUCLEOTIDE SEQUENCE</scope>
    <source>
        <tissue evidence="3">Leaf</tissue>
    </source>
</reference>
<evidence type="ECO:0000313" key="4">
    <source>
        <dbReference type="Proteomes" id="UP000634136"/>
    </source>
</evidence>
<accession>A0A834TMH2</accession>
<gene>
    <name evidence="3" type="ORF">G2W53_021840</name>
</gene>
<sequence length="407" mass="44486">MAQLERYPRQVNTARTLSTPTVEKILRGSDSYKGSPTSSGPNSPSSPFDKSRLHDLEEDSSHNQKKSVLTKVKEKAKKLRYSLSKKKQEDGIITPAWAVTLEDEEEEEDAEYLGAPKLAPEAYKENARQHPRATPVIAENHILQSPSKSKAELDREKWFNNATAIKKTTVPTIATTPNYNPIGSSSDKKMTGNNNVSSSPTKLTPSYSSRRSDNHNTSSAIFSGPKIQGLTVSKPSEIYESPSSAPTLRNKSPLSGVSSPQTPPPIVVPKINTSKKPHFSSLSAPTTPHKSSSSCSSAATLTMKKSNSNDQTWEKGVSVKEFFINKLEPGEDEKALSQVISEVMSPRRTPGDVGVMEKVREAVNSLLRNEPSSQSGVRTPANTRRPSSSQIPEPVEEEKHGKILQTN</sequence>
<dbReference type="InterPro" id="IPR037491">
    <property type="entry name" value="LTI78/LTI65"/>
</dbReference>
<dbReference type="PANTHER" id="PTHR33836">
    <property type="entry name" value="LOW-TEMPERATURE-INDUCED 65 KDA PROTEIN-RELATED"/>
    <property type="match status" value="1"/>
</dbReference>
<feature type="compositionally biased region" description="Polar residues" evidence="1">
    <location>
        <begin position="10"/>
        <end position="21"/>
    </location>
</feature>
<feature type="compositionally biased region" description="Polar residues" evidence="1">
    <location>
        <begin position="241"/>
        <end position="260"/>
    </location>
</feature>
<evidence type="ECO:0000256" key="1">
    <source>
        <dbReference type="SAM" id="MobiDB-lite"/>
    </source>
</evidence>
<feature type="region of interest" description="Disordered" evidence="1">
    <location>
        <begin position="366"/>
        <end position="407"/>
    </location>
</feature>